<feature type="compositionally biased region" description="Polar residues" evidence="3">
    <location>
        <begin position="98"/>
        <end position="107"/>
    </location>
</feature>
<feature type="region of interest" description="Disordered" evidence="3">
    <location>
        <begin position="257"/>
        <end position="339"/>
    </location>
</feature>
<comment type="caution">
    <text evidence="5">The sequence shown here is derived from an EMBL/GenBank/DDBJ whole genome shotgun (WGS) entry which is preliminary data.</text>
</comment>
<gene>
    <name evidence="5" type="ORF">K431DRAFT_233217</name>
</gene>
<reference evidence="5" key="1">
    <citation type="journal article" date="2020" name="Stud. Mycol.">
        <title>101 Dothideomycetes genomes: a test case for predicting lifestyles and emergence of pathogens.</title>
        <authorList>
            <person name="Haridas S."/>
            <person name="Albert R."/>
            <person name="Binder M."/>
            <person name="Bloem J."/>
            <person name="Labutti K."/>
            <person name="Salamov A."/>
            <person name="Andreopoulos B."/>
            <person name="Baker S."/>
            <person name="Barry K."/>
            <person name="Bills G."/>
            <person name="Bluhm B."/>
            <person name="Cannon C."/>
            <person name="Castanera R."/>
            <person name="Culley D."/>
            <person name="Daum C."/>
            <person name="Ezra D."/>
            <person name="Gonzalez J."/>
            <person name="Henrissat B."/>
            <person name="Kuo A."/>
            <person name="Liang C."/>
            <person name="Lipzen A."/>
            <person name="Lutzoni F."/>
            <person name="Magnuson J."/>
            <person name="Mondo S."/>
            <person name="Nolan M."/>
            <person name="Ohm R."/>
            <person name="Pangilinan J."/>
            <person name="Park H.-J."/>
            <person name="Ramirez L."/>
            <person name="Alfaro M."/>
            <person name="Sun H."/>
            <person name="Tritt A."/>
            <person name="Yoshinaga Y."/>
            <person name="Zwiers L.-H."/>
            <person name="Turgeon B."/>
            <person name="Goodwin S."/>
            <person name="Spatafora J."/>
            <person name="Crous P."/>
            <person name="Grigoriev I."/>
        </authorList>
    </citation>
    <scope>NUCLEOTIDE SEQUENCE</scope>
    <source>
        <strain evidence="5">CBS 116435</strain>
    </source>
</reference>
<evidence type="ECO:0000256" key="1">
    <source>
        <dbReference type="ARBA" id="ARBA00004496"/>
    </source>
</evidence>
<dbReference type="Pfam" id="PF07989">
    <property type="entry name" value="Cnn_1N"/>
    <property type="match status" value="1"/>
</dbReference>
<dbReference type="Proteomes" id="UP000799441">
    <property type="component" value="Unassembled WGS sequence"/>
</dbReference>
<evidence type="ECO:0000313" key="5">
    <source>
        <dbReference type="EMBL" id="KAF2717366.1"/>
    </source>
</evidence>
<accession>A0A9P4Q2P6</accession>
<dbReference type="GO" id="GO:0005815">
    <property type="term" value="C:microtubule organizing center"/>
    <property type="evidence" value="ECO:0007669"/>
    <property type="project" value="InterPro"/>
</dbReference>
<evidence type="ECO:0000259" key="4">
    <source>
        <dbReference type="Pfam" id="PF07989"/>
    </source>
</evidence>
<protein>
    <recommendedName>
        <fullName evidence="4">Centrosomin N-terminal motif 1 domain-containing protein</fullName>
    </recommendedName>
</protein>
<dbReference type="AlphaFoldDB" id="A0A9P4Q2P6"/>
<dbReference type="GO" id="GO:0005737">
    <property type="term" value="C:cytoplasm"/>
    <property type="evidence" value="ECO:0007669"/>
    <property type="project" value="UniProtKB-SubCell"/>
</dbReference>
<feature type="domain" description="Centrosomin N-terminal motif 1" evidence="4">
    <location>
        <begin position="130"/>
        <end position="202"/>
    </location>
</feature>
<name>A0A9P4Q2P6_9PEZI</name>
<evidence type="ECO:0000313" key="6">
    <source>
        <dbReference type="Proteomes" id="UP000799441"/>
    </source>
</evidence>
<dbReference type="InterPro" id="IPR012943">
    <property type="entry name" value="Cnn_1N"/>
</dbReference>
<feature type="compositionally biased region" description="Basic and acidic residues" evidence="3">
    <location>
        <begin position="257"/>
        <end position="295"/>
    </location>
</feature>
<evidence type="ECO:0000256" key="3">
    <source>
        <dbReference type="SAM" id="MobiDB-lite"/>
    </source>
</evidence>
<feature type="non-terminal residue" evidence="5">
    <location>
        <position position="339"/>
    </location>
</feature>
<evidence type="ECO:0000256" key="2">
    <source>
        <dbReference type="ARBA" id="ARBA00022490"/>
    </source>
</evidence>
<feature type="region of interest" description="Disordered" evidence="3">
    <location>
        <begin position="74"/>
        <end position="121"/>
    </location>
</feature>
<proteinExistence type="predicted"/>
<keyword evidence="2" id="KW-0963">Cytoplasm</keyword>
<keyword evidence="6" id="KW-1185">Reference proteome</keyword>
<sequence>MRTPRARNALLDRRNTQAIGKHEFTPLLKSPSRNRLIQQSLLEEKENTIGLPDAETPQGLRSSFVAAQTPGLPVNSSMIDGDHTLLSNDHTGDATPVPQGQSSSMLDSTDVPEPTKRGGHRVLDQGNALTLRDQEAKLDQFSKENFALKLRIHYMEEALRKTGSEHVKQTLQENINLQTERGTLAAELKKAHRRLKEAEKEMDQYRLKYVEYAEQVKKRHANERDLEEIERLSQMAKNSQKLADEREQQLEEVRRKLEEAERAERDSASQEAVQELRDNVQDLEADLRDRQRQIDEKDDQVESLQERVKTAELDSKELDHQKQDIEELEAELDQKDKEL</sequence>
<dbReference type="OrthoDB" id="10255000at2759"/>
<organism evidence="5 6">
    <name type="scientific">Polychaeton citri CBS 116435</name>
    <dbReference type="NCBI Taxonomy" id="1314669"/>
    <lineage>
        <taxon>Eukaryota</taxon>
        <taxon>Fungi</taxon>
        <taxon>Dikarya</taxon>
        <taxon>Ascomycota</taxon>
        <taxon>Pezizomycotina</taxon>
        <taxon>Dothideomycetes</taxon>
        <taxon>Dothideomycetidae</taxon>
        <taxon>Capnodiales</taxon>
        <taxon>Capnodiaceae</taxon>
        <taxon>Polychaeton</taxon>
    </lineage>
</organism>
<dbReference type="EMBL" id="MU003845">
    <property type="protein sequence ID" value="KAF2717366.1"/>
    <property type="molecule type" value="Genomic_DNA"/>
</dbReference>
<feature type="compositionally biased region" description="Basic and acidic residues" evidence="3">
    <location>
        <begin position="304"/>
        <end position="325"/>
    </location>
</feature>
<comment type="subcellular location">
    <subcellularLocation>
        <location evidence="1">Cytoplasm</location>
    </subcellularLocation>
</comment>